<evidence type="ECO:0000313" key="2">
    <source>
        <dbReference type="EMBL" id="KZW03017.1"/>
    </source>
</evidence>
<evidence type="ECO:0000256" key="1">
    <source>
        <dbReference type="SAM" id="MobiDB-lite"/>
    </source>
</evidence>
<dbReference type="Proteomes" id="UP000077266">
    <property type="component" value="Unassembled WGS sequence"/>
</dbReference>
<feature type="region of interest" description="Disordered" evidence="1">
    <location>
        <begin position="97"/>
        <end position="118"/>
    </location>
</feature>
<gene>
    <name evidence="2" type="ORF">EXIGLDRAFT_759332</name>
</gene>
<accession>A0A165Q366</accession>
<feature type="compositionally biased region" description="Polar residues" evidence="1">
    <location>
        <begin position="137"/>
        <end position="146"/>
    </location>
</feature>
<sequence length="274" mass="29712">MTPNQSMHPIDLLQLSTELPVEQIVLLGFDPNDCTPENLARVRGLLGARKQRAGGPTRFVQPEARQQLKRKFASREGIRAPAIRRSTATGGLSAAAFEEPVPDSASPQLPFQNDVDMDTPATTAVDASVGSDEFASDSDTNTNSDLGSIKPVSDNDADSVTSSVVLLASRATANVTTTKARKARPGHGLSNAEATRLTNGMPDKGKSICPLCPGSYSRKHIVKRHLMDFKHECSRCGLVLTTKRSYERHRALDNCVRAVQDDVPEPSRKRVRLT</sequence>
<protein>
    <submittedName>
        <fullName evidence="2">Uncharacterized protein</fullName>
    </submittedName>
</protein>
<keyword evidence="3" id="KW-1185">Reference proteome</keyword>
<reference evidence="2 3" key="1">
    <citation type="journal article" date="2016" name="Mol. Biol. Evol.">
        <title>Comparative Genomics of Early-Diverging Mushroom-Forming Fungi Provides Insights into the Origins of Lignocellulose Decay Capabilities.</title>
        <authorList>
            <person name="Nagy L.G."/>
            <person name="Riley R."/>
            <person name="Tritt A."/>
            <person name="Adam C."/>
            <person name="Daum C."/>
            <person name="Floudas D."/>
            <person name="Sun H."/>
            <person name="Yadav J.S."/>
            <person name="Pangilinan J."/>
            <person name="Larsson K.H."/>
            <person name="Matsuura K."/>
            <person name="Barry K."/>
            <person name="Labutti K."/>
            <person name="Kuo R."/>
            <person name="Ohm R.A."/>
            <person name="Bhattacharya S.S."/>
            <person name="Shirouzu T."/>
            <person name="Yoshinaga Y."/>
            <person name="Martin F.M."/>
            <person name="Grigoriev I.V."/>
            <person name="Hibbett D.S."/>
        </authorList>
    </citation>
    <scope>NUCLEOTIDE SEQUENCE [LARGE SCALE GENOMIC DNA]</scope>
    <source>
        <strain evidence="2 3">HHB12029</strain>
    </source>
</reference>
<feature type="region of interest" description="Disordered" evidence="1">
    <location>
        <begin position="131"/>
        <end position="157"/>
    </location>
</feature>
<organism evidence="2 3">
    <name type="scientific">Exidia glandulosa HHB12029</name>
    <dbReference type="NCBI Taxonomy" id="1314781"/>
    <lineage>
        <taxon>Eukaryota</taxon>
        <taxon>Fungi</taxon>
        <taxon>Dikarya</taxon>
        <taxon>Basidiomycota</taxon>
        <taxon>Agaricomycotina</taxon>
        <taxon>Agaricomycetes</taxon>
        <taxon>Auriculariales</taxon>
        <taxon>Exidiaceae</taxon>
        <taxon>Exidia</taxon>
    </lineage>
</organism>
<name>A0A165Q366_EXIGL</name>
<evidence type="ECO:0000313" key="3">
    <source>
        <dbReference type="Proteomes" id="UP000077266"/>
    </source>
</evidence>
<dbReference type="EMBL" id="KV425885">
    <property type="protein sequence ID" value="KZW03017.1"/>
    <property type="molecule type" value="Genomic_DNA"/>
</dbReference>
<dbReference type="InParanoid" id="A0A165Q366"/>
<proteinExistence type="predicted"/>
<dbReference type="AlphaFoldDB" id="A0A165Q366"/>